<dbReference type="GO" id="GO:0051539">
    <property type="term" value="F:4 iron, 4 sulfur cluster binding"/>
    <property type="evidence" value="ECO:0007669"/>
    <property type="project" value="UniProtKB-KW"/>
</dbReference>
<dbReference type="eggNOG" id="COG1509">
    <property type="taxonomic scope" value="Bacteria"/>
</dbReference>
<comment type="caution">
    <text evidence="17">The sequence shown here is derived from an EMBL/GenBank/DDBJ whole genome shotgun (WGS) entry which is preliminary data.</text>
</comment>
<evidence type="ECO:0000256" key="9">
    <source>
        <dbReference type="ARBA" id="ARBA00022723"/>
    </source>
</evidence>
<evidence type="ECO:0000256" key="8">
    <source>
        <dbReference type="ARBA" id="ARBA00022691"/>
    </source>
</evidence>
<dbReference type="PANTHER" id="PTHR30538">
    <property type="entry name" value="LYSINE 2,3-AMINOMUTASE-RELATED"/>
    <property type="match status" value="1"/>
</dbReference>
<dbReference type="AlphaFoldDB" id="A0A0V8M3L2"/>
<evidence type="ECO:0000256" key="10">
    <source>
        <dbReference type="ARBA" id="ARBA00022898"/>
    </source>
</evidence>
<evidence type="ECO:0000256" key="14">
    <source>
        <dbReference type="PIRSR" id="PIRSR603739-50"/>
    </source>
</evidence>
<feature type="modified residue" description="N6-(pyridoxal phosphate)lysine" evidence="14">
    <location>
        <position position="359"/>
    </location>
</feature>
<comment type="cofactor">
    <cofactor evidence="2 14">
        <name>pyridoxal 5'-phosphate</name>
        <dbReference type="ChEBI" id="CHEBI:597326"/>
    </cofactor>
</comment>
<dbReference type="InterPro" id="IPR025895">
    <property type="entry name" value="LAM_C_dom"/>
</dbReference>
<comment type="cofactor">
    <cofactor evidence="3">
        <name>[4Fe-4S] cluster</name>
        <dbReference type="ChEBI" id="CHEBI:49883"/>
    </cofactor>
</comment>
<dbReference type="InterPro" id="IPR022459">
    <property type="entry name" value="Lysine_aminomutase"/>
</dbReference>
<reference evidence="17 18" key="1">
    <citation type="journal article" date="2015" name="Sci. Rep.">
        <title>A comparative genomics and reductive dehalogenase gene transcription study of two chloroethene-respiring bacteria, Dehalococcoides mccartyi strains MB and 11a.</title>
        <authorList>
            <person name="Low A."/>
            <person name="Shen Z."/>
            <person name="Cheng D."/>
            <person name="Rogers M.J."/>
            <person name="Lee P.K."/>
            <person name="He J."/>
        </authorList>
    </citation>
    <scope>NUCLEOTIDE SEQUENCE [LARGE SCALE GENOMIC DNA]</scope>
    <source>
        <strain evidence="17 18">MB</strain>
    </source>
</reference>
<accession>A0A0V8M3L2</accession>
<keyword evidence="9" id="KW-0479">Metal-binding</keyword>
<dbReference type="Gene3D" id="6.10.140.1170">
    <property type="match status" value="1"/>
</dbReference>
<dbReference type="InterPro" id="IPR022525">
    <property type="entry name" value="GNAT_AblB"/>
</dbReference>
<gene>
    <name evidence="17" type="ORF">DA01_02650</name>
</gene>
<evidence type="ECO:0000256" key="1">
    <source>
        <dbReference type="ARBA" id="ARBA00000911"/>
    </source>
</evidence>
<dbReference type="Pfam" id="PF00583">
    <property type="entry name" value="Acetyltransf_1"/>
    <property type="match status" value="1"/>
</dbReference>
<keyword evidence="13" id="KW-0413">Isomerase</keyword>
<dbReference type="OrthoDB" id="9768064at2"/>
<dbReference type="CDD" id="cd01335">
    <property type="entry name" value="Radical_SAM"/>
    <property type="match status" value="1"/>
</dbReference>
<dbReference type="NCBIfam" id="TIGR03827">
    <property type="entry name" value="GNAT_ablB"/>
    <property type="match status" value="1"/>
</dbReference>
<proteinExistence type="inferred from homology"/>
<dbReference type="InterPro" id="IPR000182">
    <property type="entry name" value="GNAT_dom"/>
</dbReference>
<dbReference type="EMBL" id="JGYD01000011">
    <property type="protein sequence ID" value="KSV18342.1"/>
    <property type="molecule type" value="Genomic_DNA"/>
</dbReference>
<dbReference type="Gene3D" id="6.20.120.40">
    <property type="match status" value="1"/>
</dbReference>
<evidence type="ECO:0000256" key="4">
    <source>
        <dbReference type="ARBA" id="ARBA00008703"/>
    </source>
</evidence>
<dbReference type="GO" id="GO:0046872">
    <property type="term" value="F:metal ion binding"/>
    <property type="evidence" value="ECO:0007669"/>
    <property type="project" value="UniProtKB-KW"/>
</dbReference>
<dbReference type="PROSITE" id="PS51186">
    <property type="entry name" value="GNAT"/>
    <property type="match status" value="1"/>
</dbReference>
<dbReference type="Pfam" id="PF04055">
    <property type="entry name" value="Radical_SAM"/>
    <property type="match status" value="1"/>
</dbReference>
<protein>
    <recommendedName>
        <fullName evidence="6">L-lysine 2,3-aminomutase</fullName>
        <ecNumber evidence="5">5.4.3.2</ecNumber>
    </recommendedName>
</protein>
<evidence type="ECO:0000313" key="17">
    <source>
        <dbReference type="EMBL" id="KSV18342.1"/>
    </source>
</evidence>
<sequence length="730" mass="82204">MVLTHIEEKMPQTSLPENDYRLMAHKISSDYSEEEWGNWKWHVSHTIKDLATVEKLLGVKFSAEKRRSLEDTIRNFPMSITPYYFSLIDPKNFENDPVFIQSVPSAAELNFSCHDKEDPLAEDVDSPAPGITHRYPDRVLFHVSNRCAMYCRHCTRKRKVGDVDKTLSRDDLVKGLEYIKNTPQVRDVLLSGGDPLLLSDSMLEWLLSELKAIPHVQVIRIGTRVPVVLPQRITPHLVKIIKKYHPVWVNTHFNHPREITATSIRALRLLADAGIPLGNQTVLLAKVNDCPRVMKALVHKLVENRVRPYYLYQCDPAQGLSHFRTSIGKGIEIIENLIGHTSGFAVPTYVIDAPNGGGKIPIMPNYLISQSSSKVILRNYEGIITAYYQPEDYHPPKCGQDCSACNLELDLNGAAEGSLVGIARLLSNHEDTDYLVPTECDRMDRRKSGYDQIVTLGTSLIQHGKNSDRIYLMRLAAEETATLLPEMQSLAAENGYTKLFAKVPGDVKTLFEADGFETEAVIPCFYGGTKAGYFMGKFIDEGRKTEENAELLEDVLKVAHSKAGKVLSFKLPKGYTLRKCTADDTAAMAEVFSTVFASYPFPIYEPEYISRTMTESITYYGIWHGQKLAALASAEQYPLEGHVELTDFATLPDYRRRKLAGILLHTMETEMKQKGFGVSYTSAVAESYGMNISFARQGYEFAGRLKNNTQINGGLKSMNIWYKCLKKQTE</sequence>
<evidence type="ECO:0000256" key="3">
    <source>
        <dbReference type="ARBA" id="ARBA00001966"/>
    </source>
</evidence>
<dbReference type="Gene3D" id="3.40.630.30">
    <property type="match status" value="1"/>
</dbReference>
<comment type="similarity">
    <text evidence="4">Belongs to the radical SAM superfamily. KamA family.</text>
</comment>
<dbReference type="eggNOG" id="COG0456">
    <property type="taxonomic scope" value="Bacteria"/>
</dbReference>
<dbReference type="EC" id="5.4.3.2" evidence="5"/>
<dbReference type="SFLD" id="SFLDS00029">
    <property type="entry name" value="Radical_SAM"/>
    <property type="match status" value="1"/>
</dbReference>
<dbReference type="NCBIfam" id="TIGR03820">
    <property type="entry name" value="lys_2_3_AblA"/>
    <property type="match status" value="1"/>
</dbReference>
<keyword evidence="11" id="KW-0408">Iron</keyword>
<evidence type="ECO:0000256" key="2">
    <source>
        <dbReference type="ARBA" id="ARBA00001933"/>
    </source>
</evidence>
<keyword evidence="12" id="KW-0411">Iron-sulfur</keyword>
<dbReference type="NCBIfam" id="TIGR00238">
    <property type="entry name" value="KamA family radical SAM protein"/>
    <property type="match status" value="1"/>
</dbReference>
<evidence type="ECO:0000313" key="18">
    <source>
        <dbReference type="Proteomes" id="UP000053577"/>
    </source>
</evidence>
<dbReference type="PATRIC" id="fig|61435.5.peg.535"/>
<dbReference type="RefSeq" id="WP_058292289.1">
    <property type="nucleotide sequence ID" value="NZ_JGYD01000011.1"/>
</dbReference>
<evidence type="ECO:0000256" key="11">
    <source>
        <dbReference type="ARBA" id="ARBA00023004"/>
    </source>
</evidence>
<dbReference type="FunFam" id="3.20.20.70:FF:000095">
    <property type="entry name" value="Lysine 2,3-aminomutase"/>
    <property type="match status" value="1"/>
</dbReference>
<dbReference type="GO" id="GO:0008080">
    <property type="term" value="F:N-acetyltransferase activity"/>
    <property type="evidence" value="ECO:0007669"/>
    <property type="project" value="InterPro"/>
</dbReference>
<dbReference type="InterPro" id="IPR013785">
    <property type="entry name" value="Aldolase_TIM"/>
</dbReference>
<dbReference type="Gene3D" id="3.20.20.70">
    <property type="entry name" value="Aldolase class I"/>
    <property type="match status" value="1"/>
</dbReference>
<evidence type="ECO:0000256" key="5">
    <source>
        <dbReference type="ARBA" id="ARBA00012144"/>
    </source>
</evidence>
<name>A0A0V8M3L2_9CHLR</name>
<keyword evidence="10 14" id="KW-0663">Pyridoxal phosphate</keyword>
<dbReference type="InterPro" id="IPR003739">
    <property type="entry name" value="Lys_aminomutase/Glu_NH3_mut"/>
</dbReference>
<dbReference type="SFLD" id="SFLDF00283">
    <property type="entry name" value="L-lysine_2_3-aminomutase_(LAM"/>
    <property type="match status" value="1"/>
</dbReference>
<comment type="catalytic activity">
    <reaction evidence="1">
        <text>L-lysine = (3S)-3,6-diaminohexanoate</text>
        <dbReference type="Rhea" id="RHEA:19177"/>
        <dbReference type="ChEBI" id="CHEBI:32551"/>
        <dbReference type="ChEBI" id="CHEBI:57434"/>
        <dbReference type="EC" id="5.4.3.2"/>
    </reaction>
</comment>
<evidence type="ECO:0000259" key="16">
    <source>
        <dbReference type="PROSITE" id="PS51918"/>
    </source>
</evidence>
<feature type="domain" description="Radical SAM core" evidence="16">
    <location>
        <begin position="133"/>
        <end position="345"/>
    </location>
</feature>
<evidence type="ECO:0000256" key="7">
    <source>
        <dbReference type="ARBA" id="ARBA00022485"/>
    </source>
</evidence>
<dbReference type="Pfam" id="PF12544">
    <property type="entry name" value="LAM_C"/>
    <property type="match status" value="1"/>
</dbReference>
<dbReference type="PANTHER" id="PTHR30538:SF1">
    <property type="entry name" value="L-LYSINE 2,3-AMINOMUTASE"/>
    <property type="match status" value="1"/>
</dbReference>
<dbReference type="CDD" id="cd04301">
    <property type="entry name" value="NAT_SF"/>
    <property type="match status" value="1"/>
</dbReference>
<dbReference type="SUPFAM" id="SSF102114">
    <property type="entry name" value="Radical SAM enzymes"/>
    <property type="match status" value="1"/>
</dbReference>
<evidence type="ECO:0000259" key="15">
    <source>
        <dbReference type="PROSITE" id="PS51186"/>
    </source>
</evidence>
<dbReference type="GO" id="GO:0050066">
    <property type="term" value="F:L-lysine 2,3-aminomutase activity"/>
    <property type="evidence" value="ECO:0007669"/>
    <property type="project" value="UniProtKB-EC"/>
</dbReference>
<dbReference type="SFLD" id="SFLDG01070">
    <property type="entry name" value="PLP-dependent"/>
    <property type="match status" value="1"/>
</dbReference>
<evidence type="ECO:0000256" key="6">
    <source>
        <dbReference type="ARBA" id="ARBA00022363"/>
    </source>
</evidence>
<dbReference type="InterPro" id="IPR016181">
    <property type="entry name" value="Acyl_CoA_acyltransferase"/>
</dbReference>
<keyword evidence="8" id="KW-0949">S-adenosyl-L-methionine</keyword>
<dbReference type="InterPro" id="IPR058240">
    <property type="entry name" value="rSAM_sf"/>
</dbReference>
<evidence type="ECO:0000256" key="13">
    <source>
        <dbReference type="ARBA" id="ARBA00023235"/>
    </source>
</evidence>
<organism evidence="17 18">
    <name type="scientific">Dehalococcoides mccartyi</name>
    <dbReference type="NCBI Taxonomy" id="61435"/>
    <lineage>
        <taxon>Bacteria</taxon>
        <taxon>Bacillati</taxon>
        <taxon>Chloroflexota</taxon>
        <taxon>Dehalococcoidia</taxon>
        <taxon>Dehalococcoidales</taxon>
        <taxon>Dehalococcoidaceae</taxon>
        <taxon>Dehalococcoides</taxon>
    </lineage>
</organism>
<dbReference type="InterPro" id="IPR007197">
    <property type="entry name" value="rSAM"/>
</dbReference>
<dbReference type="SUPFAM" id="SSF55729">
    <property type="entry name" value="Acyl-CoA N-acyltransferases (Nat)"/>
    <property type="match status" value="1"/>
</dbReference>
<keyword evidence="7" id="KW-0004">4Fe-4S</keyword>
<dbReference type="PROSITE" id="PS51918">
    <property type="entry name" value="RADICAL_SAM"/>
    <property type="match status" value="1"/>
</dbReference>
<feature type="domain" description="N-acetyltransferase" evidence="15">
    <location>
        <begin position="575"/>
        <end position="727"/>
    </location>
</feature>
<evidence type="ECO:0000256" key="12">
    <source>
        <dbReference type="ARBA" id="ARBA00023014"/>
    </source>
</evidence>
<dbReference type="Proteomes" id="UP000053577">
    <property type="component" value="Unassembled WGS sequence"/>
</dbReference>